<dbReference type="Proteomes" id="UP000236413">
    <property type="component" value="Unassembled WGS sequence"/>
</dbReference>
<reference evidence="1 2" key="1">
    <citation type="submission" date="2018-04" db="EMBL/GenBank/DDBJ databases">
        <title>Chryseobacterium oncorhynchi 701B-08T from rainbow trout, and Chryseobacterium viscerum 687B-08T from diseased fish.</title>
        <authorList>
            <person name="Jeong J.-J."/>
            <person name="Lee Y.J."/>
            <person name="Pathiraja D."/>
            <person name="Park B."/>
            <person name="Choi I.-G."/>
            <person name="Kim K.D."/>
        </authorList>
    </citation>
    <scope>NUCLEOTIDE SEQUENCE [LARGE SCALE GENOMIC DNA]</scope>
    <source>
        <strain evidence="1 2">687B-08</strain>
    </source>
</reference>
<evidence type="ECO:0000313" key="2">
    <source>
        <dbReference type="Proteomes" id="UP000236413"/>
    </source>
</evidence>
<evidence type="ECO:0000313" key="1">
    <source>
        <dbReference type="EMBL" id="PWN58143.1"/>
    </source>
</evidence>
<dbReference type="AlphaFoldDB" id="A0A316WCS4"/>
<accession>A0A316WCS4</accession>
<dbReference type="EMBL" id="PPEG02000013">
    <property type="protein sequence ID" value="PWN58143.1"/>
    <property type="molecule type" value="Genomic_DNA"/>
</dbReference>
<gene>
    <name evidence="1" type="ORF">C1634_024530</name>
</gene>
<proteinExistence type="predicted"/>
<name>A0A316WCS4_9FLAO</name>
<sequence>MKSDFKNAYKIFSKISKDNKNFALTEDEVNSWGYQLVEQGKKNEPLQIFKLNTMLFPKVLMSTTAMVKCWKNSWKSEGSYL</sequence>
<comment type="caution">
    <text evidence="1">The sequence shown here is derived from an EMBL/GenBank/DDBJ whole genome shotgun (WGS) entry which is preliminary data.</text>
</comment>
<protein>
    <submittedName>
        <fullName evidence="1">Uncharacterized protein</fullName>
    </submittedName>
</protein>
<organism evidence="1 2">
    <name type="scientific">Chryseobacterium viscerum</name>
    <dbReference type="NCBI Taxonomy" id="1037377"/>
    <lineage>
        <taxon>Bacteria</taxon>
        <taxon>Pseudomonadati</taxon>
        <taxon>Bacteroidota</taxon>
        <taxon>Flavobacteriia</taxon>
        <taxon>Flavobacteriales</taxon>
        <taxon>Weeksellaceae</taxon>
        <taxon>Chryseobacterium group</taxon>
        <taxon>Chryseobacterium</taxon>
    </lineage>
</organism>